<protein>
    <recommendedName>
        <fullName evidence="4">Mercuric transport protein MerT</fullName>
    </recommendedName>
</protein>
<proteinExistence type="predicted"/>
<keyword evidence="1" id="KW-0472">Membrane</keyword>
<evidence type="ECO:0000313" key="2">
    <source>
        <dbReference type="EMBL" id="KRO38719.1"/>
    </source>
</evidence>
<comment type="caution">
    <text evidence="2">The sequence shown here is derived from an EMBL/GenBank/DDBJ whole genome shotgun (WGS) entry which is preliminary data.</text>
</comment>
<organism evidence="2 3">
    <name type="scientific">SAR86 cluster bacterium BACL1 MAG-120920-bin57</name>
    <dbReference type="NCBI Taxonomy" id="1655571"/>
    <lineage>
        <taxon>Bacteria</taxon>
        <taxon>Pseudomonadati</taxon>
        <taxon>Pseudomonadota</taxon>
        <taxon>Gammaproteobacteria</taxon>
        <taxon>SAR86 cluster</taxon>
    </lineage>
</organism>
<feature type="transmembrane region" description="Helical" evidence="1">
    <location>
        <begin position="58"/>
        <end position="78"/>
    </location>
</feature>
<gene>
    <name evidence="2" type="ORF">ABR63_00555</name>
</gene>
<keyword evidence="1" id="KW-0812">Transmembrane</keyword>
<accession>A0A0R2PKZ8</accession>
<reference evidence="3" key="1">
    <citation type="submission" date="2015-10" db="EMBL/GenBank/DDBJ databases">
        <title>Metagenome-Assembled Genomes uncover a global brackish microbiome.</title>
        <authorList>
            <person name="Hugerth L.W."/>
            <person name="Larsson J."/>
            <person name="Alneberg J."/>
            <person name="Lindh M.V."/>
            <person name="Legrand C."/>
            <person name="Pinhassi J."/>
            <person name="Andersson A."/>
        </authorList>
    </citation>
    <scope>NUCLEOTIDE SEQUENCE [LARGE SCALE GENOMIC DNA]</scope>
</reference>
<evidence type="ECO:0000313" key="3">
    <source>
        <dbReference type="Proteomes" id="UP000050874"/>
    </source>
</evidence>
<evidence type="ECO:0000256" key="1">
    <source>
        <dbReference type="SAM" id="Phobius"/>
    </source>
</evidence>
<feature type="transmembrane region" description="Helical" evidence="1">
    <location>
        <begin position="12"/>
        <end position="38"/>
    </location>
</feature>
<keyword evidence="1" id="KW-1133">Transmembrane helix</keyword>
<sequence>MEIEPTIDEKTANFFSLFASSSTLVCCALPAIFVAIGAGASFASLVSTFPFLITLSQYKIYITLFALVMLLIAGYANYRNYNLPCPADPKLGRLCMKTRKRSRVIYYVSAGIFMFATLFTYLVPRFI</sequence>
<dbReference type="AlphaFoldDB" id="A0A0R2PKZ8"/>
<feature type="transmembrane region" description="Helical" evidence="1">
    <location>
        <begin position="104"/>
        <end position="123"/>
    </location>
</feature>
<dbReference type="EMBL" id="LIAV01000302">
    <property type="protein sequence ID" value="KRO38719.1"/>
    <property type="molecule type" value="Genomic_DNA"/>
</dbReference>
<evidence type="ECO:0008006" key="4">
    <source>
        <dbReference type="Google" id="ProtNLM"/>
    </source>
</evidence>
<dbReference type="Proteomes" id="UP000050874">
    <property type="component" value="Unassembled WGS sequence"/>
</dbReference>
<name>A0A0R2PKZ8_9GAMM</name>